<sequence>MASMQLLLCCATTLLIANALELTPQLLSTANNEPASGKAKIQYTPFPLLDDDIDVDAVELPLEVDQEQDENVVEQFPLPTRAQHSMPPAWLQFVEEPVQKPSKLANNKKVFKQQHKHPHGHGSGSGHGVCTIEITTKVPGICQPMSMGVGSACISGELMEVYSASHCSNF</sequence>
<evidence type="ECO:0000313" key="3">
    <source>
        <dbReference type="Proteomes" id="UP000001070"/>
    </source>
</evidence>
<dbReference type="Proteomes" id="UP000001070">
    <property type="component" value="Unassembled WGS sequence"/>
</dbReference>
<reference evidence="2 3" key="1">
    <citation type="journal article" date="2007" name="Nature">
        <title>Evolution of genes and genomes on the Drosophila phylogeny.</title>
        <authorList>
            <consortium name="Drosophila 12 Genomes Consortium"/>
            <person name="Clark A.G."/>
            <person name="Eisen M.B."/>
            <person name="Smith D.R."/>
            <person name="Bergman C.M."/>
            <person name="Oliver B."/>
            <person name="Markow T.A."/>
            <person name="Kaufman T.C."/>
            <person name="Kellis M."/>
            <person name="Gelbart W."/>
            <person name="Iyer V.N."/>
            <person name="Pollard D.A."/>
            <person name="Sackton T.B."/>
            <person name="Larracuente A.M."/>
            <person name="Singh N.D."/>
            <person name="Abad J.P."/>
            <person name="Abt D.N."/>
            <person name="Adryan B."/>
            <person name="Aguade M."/>
            <person name="Akashi H."/>
            <person name="Anderson W.W."/>
            <person name="Aquadro C.F."/>
            <person name="Ardell D.H."/>
            <person name="Arguello R."/>
            <person name="Artieri C.G."/>
            <person name="Barbash D.A."/>
            <person name="Barker D."/>
            <person name="Barsanti P."/>
            <person name="Batterham P."/>
            <person name="Batzoglou S."/>
            <person name="Begun D."/>
            <person name="Bhutkar A."/>
            <person name="Blanco E."/>
            <person name="Bosak S.A."/>
            <person name="Bradley R.K."/>
            <person name="Brand A.D."/>
            <person name="Brent M.R."/>
            <person name="Brooks A.N."/>
            <person name="Brown R.H."/>
            <person name="Butlin R.K."/>
            <person name="Caggese C."/>
            <person name="Calvi B.R."/>
            <person name="Bernardo de Carvalho A."/>
            <person name="Caspi A."/>
            <person name="Castrezana S."/>
            <person name="Celniker S.E."/>
            <person name="Chang J.L."/>
            <person name="Chapple C."/>
            <person name="Chatterji S."/>
            <person name="Chinwalla A."/>
            <person name="Civetta A."/>
            <person name="Clifton S.W."/>
            <person name="Comeron J.M."/>
            <person name="Costello J.C."/>
            <person name="Coyne J.A."/>
            <person name="Daub J."/>
            <person name="David R.G."/>
            <person name="Delcher A.L."/>
            <person name="Delehaunty K."/>
            <person name="Do C.B."/>
            <person name="Ebling H."/>
            <person name="Edwards K."/>
            <person name="Eickbush T."/>
            <person name="Evans J.D."/>
            <person name="Filipski A."/>
            <person name="Findeiss S."/>
            <person name="Freyhult E."/>
            <person name="Fulton L."/>
            <person name="Fulton R."/>
            <person name="Garcia A.C."/>
            <person name="Gardiner A."/>
            <person name="Garfield D.A."/>
            <person name="Garvin B.E."/>
            <person name="Gibson G."/>
            <person name="Gilbert D."/>
            <person name="Gnerre S."/>
            <person name="Godfrey J."/>
            <person name="Good R."/>
            <person name="Gotea V."/>
            <person name="Gravely B."/>
            <person name="Greenberg A.J."/>
            <person name="Griffiths-Jones S."/>
            <person name="Gross S."/>
            <person name="Guigo R."/>
            <person name="Gustafson E.A."/>
            <person name="Haerty W."/>
            <person name="Hahn M.W."/>
            <person name="Halligan D.L."/>
            <person name="Halpern A.L."/>
            <person name="Halter G.M."/>
            <person name="Han M.V."/>
            <person name="Heger A."/>
            <person name="Hillier L."/>
            <person name="Hinrichs A.S."/>
            <person name="Holmes I."/>
            <person name="Hoskins R.A."/>
            <person name="Hubisz M.J."/>
            <person name="Hultmark D."/>
            <person name="Huntley M.A."/>
            <person name="Jaffe D.B."/>
            <person name="Jagadeeshan S."/>
            <person name="Jeck W.R."/>
            <person name="Johnson J."/>
            <person name="Jones C.D."/>
            <person name="Jordan W.C."/>
            <person name="Karpen G.H."/>
            <person name="Kataoka E."/>
            <person name="Keightley P.D."/>
            <person name="Kheradpour P."/>
            <person name="Kirkness E.F."/>
            <person name="Koerich L.B."/>
            <person name="Kristiansen K."/>
            <person name="Kudrna D."/>
            <person name="Kulathinal R.J."/>
            <person name="Kumar S."/>
            <person name="Kwok R."/>
            <person name="Lander E."/>
            <person name="Langley C.H."/>
            <person name="Lapoint R."/>
            <person name="Lazzaro B.P."/>
            <person name="Lee S.J."/>
            <person name="Levesque L."/>
            <person name="Li R."/>
            <person name="Lin C.F."/>
            <person name="Lin M.F."/>
            <person name="Lindblad-Toh K."/>
            <person name="Llopart A."/>
            <person name="Long M."/>
            <person name="Low L."/>
            <person name="Lozovsky E."/>
            <person name="Lu J."/>
            <person name="Luo M."/>
            <person name="Machado C.A."/>
            <person name="Makalowski W."/>
            <person name="Marzo M."/>
            <person name="Matsuda M."/>
            <person name="Matzkin L."/>
            <person name="McAllister B."/>
            <person name="McBride C.S."/>
            <person name="McKernan B."/>
            <person name="McKernan K."/>
            <person name="Mendez-Lago M."/>
            <person name="Minx P."/>
            <person name="Mollenhauer M.U."/>
            <person name="Montooth K."/>
            <person name="Mount S.M."/>
            <person name="Mu X."/>
            <person name="Myers E."/>
            <person name="Negre B."/>
            <person name="Newfeld S."/>
            <person name="Nielsen R."/>
            <person name="Noor M.A."/>
            <person name="O'Grady P."/>
            <person name="Pachter L."/>
            <person name="Papaceit M."/>
            <person name="Parisi M.J."/>
            <person name="Parisi M."/>
            <person name="Parts L."/>
            <person name="Pedersen J.S."/>
            <person name="Pesole G."/>
            <person name="Phillippy A.M."/>
            <person name="Ponting C.P."/>
            <person name="Pop M."/>
            <person name="Porcelli D."/>
            <person name="Powell J.R."/>
            <person name="Prohaska S."/>
            <person name="Pruitt K."/>
            <person name="Puig M."/>
            <person name="Quesneville H."/>
            <person name="Ram K.R."/>
            <person name="Rand D."/>
            <person name="Rasmussen M.D."/>
            <person name="Reed L.K."/>
            <person name="Reenan R."/>
            <person name="Reily A."/>
            <person name="Remington K.A."/>
            <person name="Rieger T.T."/>
            <person name="Ritchie M.G."/>
            <person name="Robin C."/>
            <person name="Rogers Y.H."/>
            <person name="Rohde C."/>
            <person name="Rozas J."/>
            <person name="Rubenfield M.J."/>
            <person name="Ruiz A."/>
            <person name="Russo S."/>
            <person name="Salzberg S.L."/>
            <person name="Sanchez-Gracia A."/>
            <person name="Saranga D.J."/>
            <person name="Sato H."/>
            <person name="Schaeffer S.W."/>
            <person name="Schatz M.C."/>
            <person name="Schlenke T."/>
            <person name="Schwartz R."/>
            <person name="Segarra C."/>
            <person name="Singh R.S."/>
            <person name="Sirot L."/>
            <person name="Sirota M."/>
            <person name="Sisneros N.B."/>
            <person name="Smith C.D."/>
            <person name="Smith T.F."/>
            <person name="Spieth J."/>
            <person name="Stage D.E."/>
            <person name="Stark A."/>
            <person name="Stephan W."/>
            <person name="Strausberg R.L."/>
            <person name="Strempel S."/>
            <person name="Sturgill D."/>
            <person name="Sutton G."/>
            <person name="Sutton G.G."/>
            <person name="Tao W."/>
            <person name="Teichmann S."/>
            <person name="Tobari Y.N."/>
            <person name="Tomimura Y."/>
            <person name="Tsolas J.M."/>
            <person name="Valente V.L."/>
            <person name="Venter E."/>
            <person name="Venter J.C."/>
            <person name="Vicario S."/>
            <person name="Vieira F.G."/>
            <person name="Vilella A.J."/>
            <person name="Villasante A."/>
            <person name="Walenz B."/>
            <person name="Wang J."/>
            <person name="Wasserman M."/>
            <person name="Watts T."/>
            <person name="Wilson D."/>
            <person name="Wilson R.K."/>
            <person name="Wing R.A."/>
            <person name="Wolfner M.F."/>
            <person name="Wong A."/>
            <person name="Wong G.K."/>
            <person name="Wu C.I."/>
            <person name="Wu G."/>
            <person name="Yamamoto D."/>
            <person name="Yang H.P."/>
            <person name="Yang S.P."/>
            <person name="Yorke J.A."/>
            <person name="Yoshida K."/>
            <person name="Zdobnov E."/>
            <person name="Zhang P."/>
            <person name="Zhang Y."/>
            <person name="Zimin A.V."/>
            <person name="Baldwin J."/>
            <person name="Abdouelleil A."/>
            <person name="Abdulkadir J."/>
            <person name="Abebe A."/>
            <person name="Abera B."/>
            <person name="Abreu J."/>
            <person name="Acer S.C."/>
            <person name="Aftuck L."/>
            <person name="Alexander A."/>
            <person name="An P."/>
            <person name="Anderson E."/>
            <person name="Anderson S."/>
            <person name="Arachi H."/>
            <person name="Azer M."/>
            <person name="Bachantsang P."/>
            <person name="Barry A."/>
            <person name="Bayul T."/>
            <person name="Berlin A."/>
            <person name="Bessette D."/>
            <person name="Bloom T."/>
            <person name="Blye J."/>
            <person name="Boguslavskiy L."/>
            <person name="Bonnet C."/>
            <person name="Boukhgalter B."/>
            <person name="Bourzgui I."/>
            <person name="Brown A."/>
            <person name="Cahill P."/>
            <person name="Channer S."/>
            <person name="Cheshatsang Y."/>
            <person name="Chuda L."/>
            <person name="Citroen M."/>
            <person name="Collymore A."/>
            <person name="Cooke P."/>
            <person name="Costello M."/>
            <person name="D'Aco K."/>
            <person name="Daza R."/>
            <person name="De Haan G."/>
            <person name="DeGray S."/>
            <person name="DeMaso C."/>
            <person name="Dhargay N."/>
            <person name="Dooley K."/>
            <person name="Dooley E."/>
            <person name="Doricent M."/>
            <person name="Dorje P."/>
            <person name="Dorjee K."/>
            <person name="Dupes A."/>
            <person name="Elong R."/>
            <person name="Falk J."/>
            <person name="Farina A."/>
            <person name="Faro S."/>
            <person name="Ferguson D."/>
            <person name="Fisher S."/>
            <person name="Foley C.D."/>
            <person name="Franke A."/>
            <person name="Friedrich D."/>
            <person name="Gadbois L."/>
            <person name="Gearin G."/>
            <person name="Gearin C.R."/>
            <person name="Giannoukos G."/>
            <person name="Goode T."/>
            <person name="Graham J."/>
            <person name="Grandbois E."/>
            <person name="Grewal S."/>
            <person name="Gyaltsen K."/>
            <person name="Hafez N."/>
            <person name="Hagos B."/>
            <person name="Hall J."/>
            <person name="Henson C."/>
            <person name="Hollinger A."/>
            <person name="Honan T."/>
            <person name="Huard M.D."/>
            <person name="Hughes L."/>
            <person name="Hurhula B."/>
            <person name="Husby M.E."/>
            <person name="Kamat A."/>
            <person name="Kanga B."/>
            <person name="Kashin S."/>
            <person name="Khazanovich D."/>
            <person name="Kisner P."/>
            <person name="Lance K."/>
            <person name="Lara M."/>
            <person name="Lee W."/>
            <person name="Lennon N."/>
            <person name="Letendre F."/>
            <person name="LeVine R."/>
            <person name="Lipovsky A."/>
            <person name="Liu X."/>
            <person name="Liu J."/>
            <person name="Liu S."/>
            <person name="Lokyitsang T."/>
            <person name="Lokyitsang Y."/>
            <person name="Lubonja R."/>
            <person name="Lui A."/>
            <person name="MacDonald P."/>
            <person name="Magnisalis V."/>
            <person name="Maru K."/>
            <person name="Matthews C."/>
            <person name="McCusker W."/>
            <person name="McDonough S."/>
            <person name="Mehta T."/>
            <person name="Meldrim J."/>
            <person name="Meneus L."/>
            <person name="Mihai O."/>
            <person name="Mihalev A."/>
            <person name="Mihova T."/>
            <person name="Mittelman R."/>
            <person name="Mlenga V."/>
            <person name="Montmayeur A."/>
            <person name="Mulrain L."/>
            <person name="Navidi A."/>
            <person name="Naylor J."/>
            <person name="Negash T."/>
            <person name="Nguyen T."/>
            <person name="Nguyen N."/>
            <person name="Nicol R."/>
            <person name="Norbu C."/>
            <person name="Norbu N."/>
            <person name="Novod N."/>
            <person name="O'Neill B."/>
            <person name="Osman S."/>
            <person name="Markiewicz E."/>
            <person name="Oyono O.L."/>
            <person name="Patti C."/>
            <person name="Phunkhang P."/>
            <person name="Pierre F."/>
            <person name="Priest M."/>
            <person name="Raghuraman S."/>
            <person name="Rege F."/>
            <person name="Reyes R."/>
            <person name="Rise C."/>
            <person name="Rogov P."/>
            <person name="Ross K."/>
            <person name="Ryan E."/>
            <person name="Settipalli S."/>
            <person name="Shea T."/>
            <person name="Sherpa N."/>
            <person name="Shi L."/>
            <person name="Shih D."/>
            <person name="Sparrow T."/>
            <person name="Spaulding J."/>
            <person name="Stalker J."/>
            <person name="Stange-Thomann N."/>
            <person name="Stavropoulos S."/>
            <person name="Stone C."/>
            <person name="Strader C."/>
            <person name="Tesfaye S."/>
            <person name="Thomson T."/>
            <person name="Thoulutsang Y."/>
            <person name="Thoulutsang D."/>
            <person name="Topham K."/>
            <person name="Topping I."/>
            <person name="Tsamla T."/>
            <person name="Vassiliev H."/>
            <person name="Vo A."/>
            <person name="Wangchuk T."/>
            <person name="Wangdi T."/>
            <person name="Weiand M."/>
            <person name="Wilkinson J."/>
            <person name="Wilson A."/>
            <person name="Yadav S."/>
            <person name="Young G."/>
            <person name="Yu Q."/>
            <person name="Zembek L."/>
            <person name="Zhong D."/>
            <person name="Zimmer A."/>
            <person name="Zwirko Z."/>
            <person name="Jaffe D.B."/>
            <person name="Alvarez P."/>
            <person name="Brockman W."/>
            <person name="Butler J."/>
            <person name="Chin C."/>
            <person name="Gnerre S."/>
            <person name="Grabherr M."/>
            <person name="Kleber M."/>
            <person name="Mauceli E."/>
            <person name="MacCallum I."/>
        </authorList>
    </citation>
    <scope>NUCLEOTIDE SEQUENCE [LARGE SCALE GENOMIC DNA]</scope>
    <source>
        <strain evidence="3">Tucson 15287-2541.00</strain>
    </source>
</reference>
<dbReference type="STRING" id="7222.B4IYC6"/>
<protein>
    <submittedName>
        <fullName evidence="2">GH14608</fullName>
    </submittedName>
</protein>
<dbReference type="OrthoDB" id="7915731at2759"/>
<keyword evidence="3" id="KW-1185">Reference proteome</keyword>
<name>B4IYC6_DROGR</name>
<dbReference type="KEGG" id="dgr:6557902"/>
<accession>B4IYC6</accession>
<evidence type="ECO:0000313" key="2">
    <source>
        <dbReference type="EMBL" id="EDV97599.1"/>
    </source>
</evidence>
<dbReference type="PhylomeDB" id="B4IYC6"/>
<feature type="signal peptide" evidence="1">
    <location>
        <begin position="1"/>
        <end position="19"/>
    </location>
</feature>
<proteinExistence type="predicted"/>
<gene>
    <name evidence="2" type="primary">Dgri\GH14608</name>
    <name evidence="2" type="ORF">Dgri_GH14608</name>
</gene>
<organism evidence="3">
    <name type="scientific">Drosophila grimshawi</name>
    <name type="common">Hawaiian fruit fly</name>
    <name type="synonym">Idiomyia grimshawi</name>
    <dbReference type="NCBI Taxonomy" id="7222"/>
    <lineage>
        <taxon>Eukaryota</taxon>
        <taxon>Metazoa</taxon>
        <taxon>Ecdysozoa</taxon>
        <taxon>Arthropoda</taxon>
        <taxon>Hexapoda</taxon>
        <taxon>Insecta</taxon>
        <taxon>Pterygota</taxon>
        <taxon>Neoptera</taxon>
        <taxon>Endopterygota</taxon>
        <taxon>Diptera</taxon>
        <taxon>Brachycera</taxon>
        <taxon>Muscomorpha</taxon>
        <taxon>Ephydroidea</taxon>
        <taxon>Drosophilidae</taxon>
        <taxon>Drosophila</taxon>
        <taxon>Hawaiian Drosophila</taxon>
    </lineage>
</organism>
<dbReference type="HOGENOM" id="CLU_113863_0_0_1"/>
<dbReference type="InParanoid" id="B4IYC6"/>
<dbReference type="OMA" id="SHGHRSC"/>
<evidence type="ECO:0000256" key="1">
    <source>
        <dbReference type="SAM" id="SignalP"/>
    </source>
</evidence>
<dbReference type="eggNOG" id="ENOG502TCB9">
    <property type="taxonomic scope" value="Eukaryota"/>
</dbReference>
<dbReference type="AlphaFoldDB" id="B4IYC6"/>
<dbReference type="EMBL" id="CH916366">
    <property type="protein sequence ID" value="EDV97599.1"/>
    <property type="molecule type" value="Genomic_DNA"/>
</dbReference>
<feature type="chain" id="PRO_5002811146" evidence="1">
    <location>
        <begin position="20"/>
        <end position="170"/>
    </location>
</feature>
<keyword evidence="1" id="KW-0732">Signal</keyword>